<reference evidence="5 6" key="1">
    <citation type="journal article" date="2016" name="Nat. Commun.">
        <title>Thousands of microbial genomes shed light on interconnected biogeochemical processes in an aquifer system.</title>
        <authorList>
            <person name="Anantharaman K."/>
            <person name="Brown C.T."/>
            <person name="Hug L.A."/>
            <person name="Sharon I."/>
            <person name="Castelle C.J."/>
            <person name="Probst A.J."/>
            <person name="Thomas B.C."/>
            <person name="Singh A."/>
            <person name="Wilkins M.J."/>
            <person name="Karaoz U."/>
            <person name="Brodie E.L."/>
            <person name="Williams K.H."/>
            <person name="Hubbard S.S."/>
            <person name="Banfield J.F."/>
        </authorList>
    </citation>
    <scope>NUCLEOTIDE SEQUENCE [LARGE SCALE GENOMIC DNA]</scope>
</reference>
<organism evidence="5 6">
    <name type="scientific">Candidatus Beckwithbacteria bacterium RIFCSPLOWO2_02_FULL_47_23</name>
    <dbReference type="NCBI Taxonomy" id="1797463"/>
    <lineage>
        <taxon>Bacteria</taxon>
        <taxon>Candidatus Beckwithiibacteriota</taxon>
    </lineage>
</organism>
<dbReference type="EMBL" id="MEZQ01000019">
    <property type="protein sequence ID" value="OGD60806.1"/>
    <property type="molecule type" value="Genomic_DNA"/>
</dbReference>
<dbReference type="NCBIfam" id="TIGR00030">
    <property type="entry name" value="S21p"/>
    <property type="match status" value="1"/>
</dbReference>
<name>A0A1F5E0G9_9BACT</name>
<dbReference type="AlphaFoldDB" id="A0A1F5E0G9"/>
<dbReference type="Pfam" id="PF01165">
    <property type="entry name" value="Ribosomal_S21"/>
    <property type="match status" value="1"/>
</dbReference>
<comment type="caution">
    <text evidence="5">The sequence shown here is derived from an EMBL/GenBank/DDBJ whole genome shotgun (WGS) entry which is preliminary data.</text>
</comment>
<evidence type="ECO:0000256" key="3">
    <source>
        <dbReference type="ARBA" id="ARBA00023274"/>
    </source>
</evidence>
<dbReference type="GO" id="GO:0005840">
    <property type="term" value="C:ribosome"/>
    <property type="evidence" value="ECO:0007669"/>
    <property type="project" value="UniProtKB-KW"/>
</dbReference>
<evidence type="ECO:0000256" key="4">
    <source>
        <dbReference type="ARBA" id="ARBA00035135"/>
    </source>
</evidence>
<keyword evidence="2 5" id="KW-0689">Ribosomal protein</keyword>
<dbReference type="Proteomes" id="UP000176364">
    <property type="component" value="Unassembled WGS sequence"/>
</dbReference>
<dbReference type="InterPro" id="IPR001911">
    <property type="entry name" value="Ribosomal_bS21"/>
</dbReference>
<gene>
    <name evidence="5" type="ORF">A3I57_03025</name>
</gene>
<evidence type="ECO:0000313" key="6">
    <source>
        <dbReference type="Proteomes" id="UP000176364"/>
    </source>
</evidence>
<dbReference type="GO" id="GO:1990904">
    <property type="term" value="C:ribonucleoprotein complex"/>
    <property type="evidence" value="ECO:0007669"/>
    <property type="project" value="UniProtKB-KW"/>
</dbReference>
<dbReference type="GO" id="GO:0006412">
    <property type="term" value="P:translation"/>
    <property type="evidence" value="ECO:0007669"/>
    <property type="project" value="InterPro"/>
</dbReference>
<proteinExistence type="inferred from homology"/>
<comment type="similarity">
    <text evidence="1">Belongs to the bacterial ribosomal protein bS21 family.</text>
</comment>
<dbReference type="InterPro" id="IPR038380">
    <property type="entry name" value="Ribosomal_bS21_sf"/>
</dbReference>
<evidence type="ECO:0000256" key="1">
    <source>
        <dbReference type="ARBA" id="ARBA00006640"/>
    </source>
</evidence>
<sequence>MIVKAQPGESTDQIIKKFKKLVLQDQLLTQLKEKEFYKKPAIRKKEKMAELRRRRKHHLKRK</sequence>
<evidence type="ECO:0000313" key="5">
    <source>
        <dbReference type="EMBL" id="OGD60806.1"/>
    </source>
</evidence>
<protein>
    <recommendedName>
        <fullName evidence="4">Small ribosomal subunit protein bS21</fullName>
    </recommendedName>
</protein>
<keyword evidence="3" id="KW-0687">Ribonucleoprotein</keyword>
<dbReference type="GO" id="GO:0003735">
    <property type="term" value="F:structural constituent of ribosome"/>
    <property type="evidence" value="ECO:0007669"/>
    <property type="project" value="InterPro"/>
</dbReference>
<dbReference type="Gene3D" id="1.20.5.1150">
    <property type="entry name" value="Ribosomal protein S8"/>
    <property type="match status" value="1"/>
</dbReference>
<evidence type="ECO:0000256" key="2">
    <source>
        <dbReference type="ARBA" id="ARBA00022980"/>
    </source>
</evidence>
<accession>A0A1F5E0G9</accession>